<feature type="signal peptide" evidence="1">
    <location>
        <begin position="1"/>
        <end position="25"/>
    </location>
</feature>
<keyword evidence="1" id="KW-0732">Signal</keyword>
<gene>
    <name evidence="2" type="ORF">L484_009196</name>
</gene>
<protein>
    <recommendedName>
        <fullName evidence="4">Transmembrane protein</fullName>
    </recommendedName>
</protein>
<organism evidence="2 3">
    <name type="scientific">Morus notabilis</name>
    <dbReference type="NCBI Taxonomy" id="981085"/>
    <lineage>
        <taxon>Eukaryota</taxon>
        <taxon>Viridiplantae</taxon>
        <taxon>Streptophyta</taxon>
        <taxon>Embryophyta</taxon>
        <taxon>Tracheophyta</taxon>
        <taxon>Spermatophyta</taxon>
        <taxon>Magnoliopsida</taxon>
        <taxon>eudicotyledons</taxon>
        <taxon>Gunneridae</taxon>
        <taxon>Pentapetalae</taxon>
        <taxon>rosids</taxon>
        <taxon>fabids</taxon>
        <taxon>Rosales</taxon>
        <taxon>Moraceae</taxon>
        <taxon>Moreae</taxon>
        <taxon>Morus</taxon>
    </lineage>
</organism>
<name>W9SGH5_9ROSA</name>
<sequence>MNRNPTRNIFMMCILFLFFFDVVHGNISPHHSPDPFLLTGARFIVDRRAKPSRPPHVKVLDVQKASFYFVQRKPKNSMVCQEFRKYYLCIIVFV</sequence>
<keyword evidence="3" id="KW-1185">Reference proteome</keyword>
<evidence type="ECO:0000256" key="1">
    <source>
        <dbReference type="SAM" id="SignalP"/>
    </source>
</evidence>
<evidence type="ECO:0000313" key="2">
    <source>
        <dbReference type="EMBL" id="EXC27873.1"/>
    </source>
</evidence>
<reference evidence="3" key="1">
    <citation type="submission" date="2013-01" db="EMBL/GenBank/DDBJ databases">
        <title>Draft Genome Sequence of a Mulberry Tree, Morus notabilis C.K. Schneid.</title>
        <authorList>
            <person name="He N."/>
            <person name="Zhao S."/>
        </authorList>
    </citation>
    <scope>NUCLEOTIDE SEQUENCE</scope>
</reference>
<evidence type="ECO:0000313" key="3">
    <source>
        <dbReference type="Proteomes" id="UP000030645"/>
    </source>
</evidence>
<proteinExistence type="predicted"/>
<accession>W9SGH5</accession>
<feature type="chain" id="PRO_5004930326" description="Transmembrane protein" evidence="1">
    <location>
        <begin position="26"/>
        <end position="94"/>
    </location>
</feature>
<evidence type="ECO:0008006" key="4">
    <source>
        <dbReference type="Google" id="ProtNLM"/>
    </source>
</evidence>
<dbReference type="AlphaFoldDB" id="W9SGH5"/>
<dbReference type="Proteomes" id="UP000030645">
    <property type="component" value="Unassembled WGS sequence"/>
</dbReference>
<dbReference type="EMBL" id="KE346156">
    <property type="protein sequence ID" value="EXC27873.1"/>
    <property type="molecule type" value="Genomic_DNA"/>
</dbReference>